<dbReference type="PANTHER" id="PTHR36435">
    <property type="entry name" value="SLR1288 PROTEIN"/>
    <property type="match status" value="1"/>
</dbReference>
<dbReference type="AlphaFoldDB" id="A0A5C7G0J3"/>
<feature type="transmembrane region" description="Helical" evidence="1">
    <location>
        <begin position="162"/>
        <end position="181"/>
    </location>
</feature>
<feature type="domain" description="CAAX prenyl protease 2/Lysostaphin resistance protein A-like" evidence="2">
    <location>
        <begin position="161"/>
        <end position="250"/>
    </location>
</feature>
<dbReference type="GO" id="GO:0004175">
    <property type="term" value="F:endopeptidase activity"/>
    <property type="evidence" value="ECO:0007669"/>
    <property type="project" value="UniProtKB-ARBA"/>
</dbReference>
<keyword evidence="4" id="KW-1185">Reference proteome</keyword>
<keyword evidence="3" id="KW-0482">Metalloprotease</keyword>
<proteinExistence type="predicted"/>
<comment type="caution">
    <text evidence="3">The sequence shown here is derived from an EMBL/GenBank/DDBJ whole genome shotgun (WGS) entry which is preliminary data.</text>
</comment>
<dbReference type="InterPro" id="IPR052710">
    <property type="entry name" value="CAAX_protease"/>
</dbReference>
<evidence type="ECO:0000259" key="2">
    <source>
        <dbReference type="Pfam" id="PF02517"/>
    </source>
</evidence>
<keyword evidence="3" id="KW-0645">Protease</keyword>
<keyword evidence="1" id="KW-0472">Membrane</keyword>
<dbReference type="GO" id="GO:0006508">
    <property type="term" value="P:proteolysis"/>
    <property type="evidence" value="ECO:0007669"/>
    <property type="project" value="UniProtKB-KW"/>
</dbReference>
<dbReference type="Pfam" id="PF02517">
    <property type="entry name" value="Rce1-like"/>
    <property type="match status" value="1"/>
</dbReference>
<feature type="transmembrane region" description="Helical" evidence="1">
    <location>
        <begin position="68"/>
        <end position="89"/>
    </location>
</feature>
<protein>
    <submittedName>
        <fullName evidence="3">CPBP family intramembrane metalloprotease</fullName>
    </submittedName>
</protein>
<keyword evidence="1" id="KW-1133">Transmembrane helix</keyword>
<reference evidence="3 4" key="1">
    <citation type="submission" date="2019-08" db="EMBL/GenBank/DDBJ databases">
        <title>Lewinella sp. strain SSH13 Genome sequencing and assembly.</title>
        <authorList>
            <person name="Kim I."/>
        </authorList>
    </citation>
    <scope>NUCLEOTIDE SEQUENCE [LARGE SCALE GENOMIC DNA]</scope>
    <source>
        <strain evidence="3 4">SSH13</strain>
    </source>
</reference>
<dbReference type="GO" id="GO:0080120">
    <property type="term" value="P:CAAX-box protein maturation"/>
    <property type="evidence" value="ECO:0007669"/>
    <property type="project" value="UniProtKB-ARBA"/>
</dbReference>
<evidence type="ECO:0000256" key="1">
    <source>
        <dbReference type="SAM" id="Phobius"/>
    </source>
</evidence>
<dbReference type="GO" id="GO:0008237">
    <property type="term" value="F:metallopeptidase activity"/>
    <property type="evidence" value="ECO:0007669"/>
    <property type="project" value="UniProtKB-KW"/>
</dbReference>
<feature type="transmembrane region" description="Helical" evidence="1">
    <location>
        <begin position="193"/>
        <end position="212"/>
    </location>
</feature>
<feature type="transmembrane region" description="Helical" evidence="1">
    <location>
        <begin position="218"/>
        <end position="235"/>
    </location>
</feature>
<dbReference type="InterPro" id="IPR003675">
    <property type="entry name" value="Rce1/LyrA-like_dom"/>
</dbReference>
<dbReference type="RefSeq" id="WP_147928764.1">
    <property type="nucleotide sequence ID" value="NZ_VOXD01000001.1"/>
</dbReference>
<dbReference type="PANTHER" id="PTHR36435:SF1">
    <property type="entry name" value="CAAX AMINO TERMINAL PROTEASE FAMILY PROTEIN"/>
    <property type="match status" value="1"/>
</dbReference>
<feature type="transmembrane region" description="Helical" evidence="1">
    <location>
        <begin position="109"/>
        <end position="129"/>
    </location>
</feature>
<feature type="transmembrane region" description="Helical" evidence="1">
    <location>
        <begin position="272"/>
        <end position="291"/>
    </location>
</feature>
<feature type="transmembrane region" description="Helical" evidence="1">
    <location>
        <begin position="242"/>
        <end position="260"/>
    </location>
</feature>
<accession>A0A5C7G0J3</accession>
<dbReference type="EMBL" id="VOXD01000001">
    <property type="protein sequence ID" value="TXF91723.1"/>
    <property type="molecule type" value="Genomic_DNA"/>
</dbReference>
<keyword evidence="3" id="KW-0378">Hydrolase</keyword>
<dbReference type="OrthoDB" id="1523022at2"/>
<feature type="transmembrane region" description="Helical" evidence="1">
    <location>
        <begin position="20"/>
        <end position="48"/>
    </location>
</feature>
<keyword evidence="1" id="KW-0812">Transmembrane</keyword>
<sequence length="307" mass="33810">MKPLPSYYRTITVPERPARLFLAMLGAFLILALLVAIVGSGLSSAGLINLADIAGQTATGTGRQWLRFYLLLSNLLPFAGTAVLALIFVYRKQWWPAAGLATSPPKTSVAVTTFFFVCALPFVGWLAYLNLQVPLPEWMQRNEDNTDLLLKGILDMPAVPEFILTFITVAVTPAVGEELLLRGVVQRRILQPWFGSPHAAIWLAAILFSAMHLEFAGFAPRLLLGVLLGYAYYWSRSLWVPVGLHLLFNGIQVVVAYVSGDFNPDAALSETPPWWLGVGSLIVVSYIGWWANSRYGHQEVLAGTNHQ</sequence>
<dbReference type="Proteomes" id="UP000321907">
    <property type="component" value="Unassembled WGS sequence"/>
</dbReference>
<organism evidence="3 4">
    <name type="scientific">Neolewinella aurantiaca</name>
    <dbReference type="NCBI Taxonomy" id="2602767"/>
    <lineage>
        <taxon>Bacteria</taxon>
        <taxon>Pseudomonadati</taxon>
        <taxon>Bacteroidota</taxon>
        <taxon>Saprospiria</taxon>
        <taxon>Saprospirales</taxon>
        <taxon>Lewinellaceae</taxon>
        <taxon>Neolewinella</taxon>
    </lineage>
</organism>
<gene>
    <name evidence="3" type="ORF">FUA23_00625</name>
</gene>
<name>A0A5C7G0J3_9BACT</name>
<evidence type="ECO:0000313" key="4">
    <source>
        <dbReference type="Proteomes" id="UP000321907"/>
    </source>
</evidence>
<evidence type="ECO:0000313" key="3">
    <source>
        <dbReference type="EMBL" id="TXF91723.1"/>
    </source>
</evidence>